<protein>
    <submittedName>
        <fullName evidence="1">Uncharacterized protein</fullName>
    </submittedName>
</protein>
<reference evidence="1" key="1">
    <citation type="submission" date="2019-08" db="EMBL/GenBank/DDBJ databases">
        <authorList>
            <person name="Kucharzyk K."/>
            <person name="Murdoch R.W."/>
            <person name="Higgins S."/>
            <person name="Loffler F."/>
        </authorList>
    </citation>
    <scope>NUCLEOTIDE SEQUENCE</scope>
</reference>
<sequence length="93" mass="10881">MKSINIEGISFTEEGIQFLKRWITPPSETGRSPIEINVSEINEVQSFLLKNWDIIEDNIDDNNFNMKLFITGLQWIKEYLCEFMNGIKTANHE</sequence>
<comment type="caution">
    <text evidence="1">The sequence shown here is derived from an EMBL/GenBank/DDBJ whole genome shotgun (WGS) entry which is preliminary data.</text>
</comment>
<evidence type="ECO:0000313" key="1">
    <source>
        <dbReference type="EMBL" id="MPM45257.1"/>
    </source>
</evidence>
<organism evidence="1">
    <name type="scientific">bioreactor metagenome</name>
    <dbReference type="NCBI Taxonomy" id="1076179"/>
    <lineage>
        <taxon>unclassified sequences</taxon>
        <taxon>metagenomes</taxon>
        <taxon>ecological metagenomes</taxon>
    </lineage>
</organism>
<name>A0A644ZWX4_9ZZZZ</name>
<proteinExistence type="predicted"/>
<dbReference type="EMBL" id="VSSQ01010802">
    <property type="protein sequence ID" value="MPM45257.1"/>
    <property type="molecule type" value="Genomic_DNA"/>
</dbReference>
<dbReference type="AlphaFoldDB" id="A0A644ZWX4"/>
<accession>A0A644ZWX4</accession>
<gene>
    <name evidence="1" type="ORF">SDC9_91943</name>
</gene>